<dbReference type="PANTHER" id="PTHR43464">
    <property type="entry name" value="METHYLTRANSFERASE"/>
    <property type="match status" value="1"/>
</dbReference>
<keyword evidence="2" id="KW-0808">Transferase</keyword>
<dbReference type="EMBL" id="CADCVD010000041">
    <property type="protein sequence ID" value="CAA9436636.1"/>
    <property type="molecule type" value="Genomic_DNA"/>
</dbReference>
<organism evidence="5">
    <name type="scientific">uncultured Rubrobacteraceae bacterium</name>
    <dbReference type="NCBI Taxonomy" id="349277"/>
    <lineage>
        <taxon>Bacteria</taxon>
        <taxon>Bacillati</taxon>
        <taxon>Actinomycetota</taxon>
        <taxon>Rubrobacteria</taxon>
        <taxon>Rubrobacterales</taxon>
        <taxon>Rubrobacteraceae</taxon>
        <taxon>environmental samples</taxon>
    </lineage>
</organism>
<evidence type="ECO:0000256" key="2">
    <source>
        <dbReference type="ARBA" id="ARBA00022679"/>
    </source>
</evidence>
<keyword evidence="3" id="KW-0949">S-adenosyl-L-methionine</keyword>
<protein>
    <recommendedName>
        <fullName evidence="4">Methyltransferase domain-containing protein</fullName>
    </recommendedName>
</protein>
<evidence type="ECO:0000259" key="4">
    <source>
        <dbReference type="Pfam" id="PF13649"/>
    </source>
</evidence>
<dbReference type="Gene3D" id="3.40.50.150">
    <property type="entry name" value="Vaccinia Virus protein VP39"/>
    <property type="match status" value="1"/>
</dbReference>
<dbReference type="InterPro" id="IPR029063">
    <property type="entry name" value="SAM-dependent_MTases_sf"/>
</dbReference>
<reference evidence="5" key="1">
    <citation type="submission" date="2020-02" db="EMBL/GenBank/DDBJ databases">
        <authorList>
            <person name="Meier V. D."/>
        </authorList>
    </citation>
    <scope>NUCLEOTIDE SEQUENCE</scope>
    <source>
        <strain evidence="5">AVDCRST_MAG37</strain>
    </source>
</reference>
<evidence type="ECO:0000313" key="5">
    <source>
        <dbReference type="EMBL" id="CAA9436636.1"/>
    </source>
</evidence>
<dbReference type="SUPFAM" id="SSF53335">
    <property type="entry name" value="S-adenosyl-L-methionine-dependent methyltransferases"/>
    <property type="match status" value="1"/>
</dbReference>
<dbReference type="AlphaFoldDB" id="A0A6J4QG40"/>
<keyword evidence="1" id="KW-0489">Methyltransferase</keyword>
<feature type="domain" description="Methyltransferase" evidence="4">
    <location>
        <begin position="13"/>
        <end position="109"/>
    </location>
</feature>
<name>A0A6J4QG40_9ACTN</name>
<dbReference type="PANTHER" id="PTHR43464:SF19">
    <property type="entry name" value="UBIQUINONE BIOSYNTHESIS O-METHYLTRANSFERASE, MITOCHONDRIAL"/>
    <property type="match status" value="1"/>
</dbReference>
<evidence type="ECO:0000256" key="1">
    <source>
        <dbReference type="ARBA" id="ARBA00022603"/>
    </source>
</evidence>
<sequence length="164" mass="17419">MAVLAVEPTDQLLEIGCGPGVAVSLVCEKLYGGSITAIDRSARMIETARKLNADHVASGVASFQTASLEDAELGEVRFDKIFAINVGLFWRQQPVRELTPLRNHLAPKGRLFLFHEPPPGSTAPPIATSVPAALESSGFTVMEILTQDLGRTRIGCVIAGDGPP</sequence>
<dbReference type="CDD" id="cd02440">
    <property type="entry name" value="AdoMet_MTases"/>
    <property type="match status" value="1"/>
</dbReference>
<accession>A0A6J4QG40</accession>
<proteinExistence type="predicted"/>
<dbReference type="GO" id="GO:0032259">
    <property type="term" value="P:methylation"/>
    <property type="evidence" value="ECO:0007669"/>
    <property type="project" value="UniProtKB-KW"/>
</dbReference>
<dbReference type="Pfam" id="PF13649">
    <property type="entry name" value="Methyltransf_25"/>
    <property type="match status" value="1"/>
</dbReference>
<evidence type="ECO:0000256" key="3">
    <source>
        <dbReference type="ARBA" id="ARBA00022691"/>
    </source>
</evidence>
<dbReference type="GO" id="GO:0008168">
    <property type="term" value="F:methyltransferase activity"/>
    <property type="evidence" value="ECO:0007669"/>
    <property type="project" value="UniProtKB-KW"/>
</dbReference>
<gene>
    <name evidence="5" type="ORF">AVDCRST_MAG37-1014</name>
</gene>
<dbReference type="InterPro" id="IPR041698">
    <property type="entry name" value="Methyltransf_25"/>
</dbReference>